<dbReference type="GO" id="GO:0016020">
    <property type="term" value="C:membrane"/>
    <property type="evidence" value="ECO:0007669"/>
    <property type="project" value="UniProtKB-SubCell"/>
</dbReference>
<dbReference type="GO" id="GO:0016787">
    <property type="term" value="F:hydrolase activity"/>
    <property type="evidence" value="ECO:0007669"/>
    <property type="project" value="TreeGrafter"/>
</dbReference>
<evidence type="ECO:0008006" key="9">
    <source>
        <dbReference type="Google" id="ProtNLM"/>
    </source>
</evidence>
<comment type="similarity">
    <text evidence="2">Belongs to the TMEM86 family.</text>
</comment>
<protein>
    <recommendedName>
        <fullName evidence="9">YhhN-like protein</fullName>
    </recommendedName>
</protein>
<dbReference type="AlphaFoldDB" id="A0A367LE39"/>
<proteinExistence type="inferred from homology"/>
<dbReference type="OrthoDB" id="2133758at2759"/>
<dbReference type="Proteomes" id="UP000253664">
    <property type="component" value="Unassembled WGS sequence"/>
</dbReference>
<dbReference type="STRING" id="1330021.A0A367LE39"/>
<evidence type="ECO:0000256" key="5">
    <source>
        <dbReference type="ARBA" id="ARBA00023136"/>
    </source>
</evidence>
<evidence type="ECO:0000256" key="1">
    <source>
        <dbReference type="ARBA" id="ARBA00004141"/>
    </source>
</evidence>
<evidence type="ECO:0000256" key="3">
    <source>
        <dbReference type="ARBA" id="ARBA00022692"/>
    </source>
</evidence>
<dbReference type="InterPro" id="IPR012506">
    <property type="entry name" value="TMEM86B-like"/>
</dbReference>
<sequence length="231" mass="24417">MEPPKSNPSLLETTLLLGSLTSALAYGLVVRAPPSRSRMVYKTASTALLSCLAASRTSSSSSSSSSPLVVAALALSSAGDAFLAWSGEEAFLRGLGSFLVAHLLYCVVLWRSGNGIRADDHGWRRSVAALSVVAAPAMSFALLPRVGPALRLPIVLYCTAILSMLLGAVTVRGSQVATGAVLFALSDSLLATEQFLLDSESRHRVWMQYAVWALYYSGQLLIVTGLRRNGA</sequence>
<keyword evidence="4 6" id="KW-1133">Transmembrane helix</keyword>
<feature type="transmembrane region" description="Helical" evidence="6">
    <location>
        <begin position="91"/>
        <end position="110"/>
    </location>
</feature>
<accession>A0A367LE39</accession>
<evidence type="ECO:0000256" key="6">
    <source>
        <dbReference type="SAM" id="Phobius"/>
    </source>
</evidence>
<dbReference type="PANTHER" id="PTHR31885">
    <property type="entry name" value="GH04784P"/>
    <property type="match status" value="1"/>
</dbReference>
<keyword evidence="3 6" id="KW-0812">Transmembrane</keyword>
<dbReference type="PANTHER" id="PTHR31885:SF6">
    <property type="entry name" value="GH04784P"/>
    <property type="match status" value="1"/>
</dbReference>
<keyword evidence="8" id="KW-1185">Reference proteome</keyword>
<feature type="transmembrane region" description="Helical" evidence="6">
    <location>
        <begin position="122"/>
        <end position="143"/>
    </location>
</feature>
<evidence type="ECO:0000256" key="4">
    <source>
        <dbReference type="ARBA" id="ARBA00022989"/>
    </source>
</evidence>
<dbReference type="EMBL" id="LKCN02000007">
    <property type="protein sequence ID" value="RCI12689.1"/>
    <property type="molecule type" value="Genomic_DNA"/>
</dbReference>
<comment type="caution">
    <text evidence="7">The sequence shown here is derived from an EMBL/GenBank/DDBJ whole genome shotgun (WGS) entry which is preliminary data.</text>
</comment>
<name>A0A367LE39_9HYPO</name>
<comment type="subcellular location">
    <subcellularLocation>
        <location evidence="1">Membrane</location>
        <topology evidence="1">Multi-pass membrane protein</topology>
    </subcellularLocation>
</comment>
<feature type="transmembrane region" description="Helical" evidence="6">
    <location>
        <begin position="15"/>
        <end position="32"/>
    </location>
</feature>
<reference evidence="7 8" key="1">
    <citation type="journal article" date="2015" name="BMC Genomics">
        <title>Insights from the genome of Ophiocordyceps polyrhachis-furcata to pathogenicity and host specificity in insect fungi.</title>
        <authorList>
            <person name="Wichadakul D."/>
            <person name="Kobmoo N."/>
            <person name="Ingsriswang S."/>
            <person name="Tangphatsornruang S."/>
            <person name="Chantasingh D."/>
            <person name="Luangsa-ard J.J."/>
            <person name="Eurwilaichitr L."/>
        </authorList>
    </citation>
    <scope>NUCLEOTIDE SEQUENCE [LARGE SCALE GENOMIC DNA]</scope>
    <source>
        <strain evidence="7 8">BCC 54312</strain>
    </source>
</reference>
<evidence type="ECO:0000313" key="8">
    <source>
        <dbReference type="Proteomes" id="UP000253664"/>
    </source>
</evidence>
<feature type="transmembrane region" description="Helical" evidence="6">
    <location>
        <begin position="209"/>
        <end position="226"/>
    </location>
</feature>
<keyword evidence="5 6" id="KW-0472">Membrane</keyword>
<evidence type="ECO:0000313" key="7">
    <source>
        <dbReference type="EMBL" id="RCI12689.1"/>
    </source>
</evidence>
<evidence type="ECO:0000256" key="2">
    <source>
        <dbReference type="ARBA" id="ARBA00007375"/>
    </source>
</evidence>
<dbReference type="Pfam" id="PF07947">
    <property type="entry name" value="YhhN"/>
    <property type="match status" value="1"/>
</dbReference>
<gene>
    <name evidence="7" type="ORF">L249_0663</name>
</gene>
<feature type="transmembrane region" description="Helical" evidence="6">
    <location>
        <begin position="149"/>
        <end position="169"/>
    </location>
</feature>
<organism evidence="7 8">
    <name type="scientific">Ophiocordyceps polyrhachis-furcata BCC 54312</name>
    <dbReference type="NCBI Taxonomy" id="1330021"/>
    <lineage>
        <taxon>Eukaryota</taxon>
        <taxon>Fungi</taxon>
        <taxon>Dikarya</taxon>
        <taxon>Ascomycota</taxon>
        <taxon>Pezizomycotina</taxon>
        <taxon>Sordariomycetes</taxon>
        <taxon>Hypocreomycetidae</taxon>
        <taxon>Hypocreales</taxon>
        <taxon>Ophiocordycipitaceae</taxon>
        <taxon>Ophiocordyceps</taxon>
    </lineage>
</organism>